<evidence type="ECO:0000256" key="1">
    <source>
        <dbReference type="ARBA" id="ARBA00007274"/>
    </source>
</evidence>
<dbReference type="GO" id="GO:0005829">
    <property type="term" value="C:cytosol"/>
    <property type="evidence" value="ECO:0007669"/>
    <property type="project" value="TreeGrafter"/>
</dbReference>
<reference evidence="4 5" key="1">
    <citation type="submission" date="2012-05" db="EMBL/GenBank/DDBJ databases">
        <authorList>
            <person name="Harkins D.M."/>
            <person name="Madupu R."/>
            <person name="Durkin A.S."/>
            <person name="Torralba M."/>
            <person name="Methe B."/>
            <person name="Sutton G.G."/>
            <person name="Nelson K.E."/>
        </authorList>
    </citation>
    <scope>NUCLEOTIDE SEQUENCE [LARGE SCALE GENOMIC DNA]</scope>
    <source>
        <strain evidence="4 5">F0489</strain>
    </source>
</reference>
<keyword evidence="2 4" id="KW-0808">Transferase</keyword>
<dbReference type="PANTHER" id="PTHR23416">
    <property type="entry name" value="SIALIC ACID SYNTHASE-RELATED"/>
    <property type="match status" value="1"/>
</dbReference>
<dbReference type="SMART" id="SM01266">
    <property type="entry name" value="Mac"/>
    <property type="match status" value="1"/>
</dbReference>
<dbReference type="SUPFAM" id="SSF51161">
    <property type="entry name" value="Trimeric LpxA-like enzymes"/>
    <property type="match status" value="1"/>
</dbReference>
<dbReference type="GO" id="GO:0008374">
    <property type="term" value="F:O-acyltransferase activity"/>
    <property type="evidence" value="ECO:0007669"/>
    <property type="project" value="TreeGrafter"/>
</dbReference>
<comment type="similarity">
    <text evidence="1">Belongs to the transferase hexapeptide repeat family.</text>
</comment>
<name>J0NF40_9ACTO</name>
<dbReference type="InterPro" id="IPR001451">
    <property type="entry name" value="Hexapep"/>
</dbReference>
<dbReference type="AlphaFoldDB" id="J0NF40"/>
<dbReference type="InterPro" id="IPR011004">
    <property type="entry name" value="Trimer_LpxA-like_sf"/>
</dbReference>
<evidence type="ECO:0000259" key="3">
    <source>
        <dbReference type="SMART" id="SM01266"/>
    </source>
</evidence>
<dbReference type="Pfam" id="PF12464">
    <property type="entry name" value="Mac"/>
    <property type="match status" value="1"/>
</dbReference>
<evidence type="ECO:0000313" key="5">
    <source>
        <dbReference type="Proteomes" id="UP000002941"/>
    </source>
</evidence>
<dbReference type="InterPro" id="IPR024688">
    <property type="entry name" value="Mac_dom"/>
</dbReference>
<dbReference type="PATRIC" id="fig|1125718.3.peg.1671"/>
<comment type="caution">
    <text evidence="4">The sequence shown here is derived from an EMBL/GenBank/DDBJ whole genome shotgun (WGS) entry which is preliminary data.</text>
</comment>
<proteinExistence type="inferred from homology"/>
<dbReference type="OrthoDB" id="2643438at2"/>
<dbReference type="Gene3D" id="2.160.10.10">
    <property type="entry name" value="Hexapeptide repeat proteins"/>
    <property type="match status" value="1"/>
</dbReference>
<accession>J0NF40</accession>
<dbReference type="EMBL" id="AKFT01000128">
    <property type="protein sequence ID" value="EJF43272.1"/>
    <property type="molecule type" value="Genomic_DNA"/>
</dbReference>
<keyword evidence="5" id="KW-1185">Reference proteome</keyword>
<dbReference type="PANTHER" id="PTHR23416:SF23">
    <property type="entry name" value="ACETYLTRANSFERASE C18B11.09C-RELATED"/>
    <property type="match status" value="1"/>
</dbReference>
<sequence>MDTREQIEEKIRTGQPFRVIDDLSLYEDMMAGAEKCHAMNQLRPTQYDEKRAALQDLLGSMGERMMVFLPLNVQYGSNITVGDDVTFNRNTTILDMSPVSFGNNVMVGPNSSFFAGNHALDPDERKNMFCTGGAIAVEHDVWIGGHCVVLAGVTIGHGAVIGAGSVVTKDVPPMVLAAGNPCRVVREIGPEDRLLDEPYTPEWPTGQW</sequence>
<dbReference type="Pfam" id="PF00132">
    <property type="entry name" value="Hexapep"/>
    <property type="match status" value="1"/>
</dbReference>
<gene>
    <name evidence="4" type="ORF">HMPREF1318_1854</name>
</gene>
<dbReference type="Proteomes" id="UP000002941">
    <property type="component" value="Unassembled WGS sequence"/>
</dbReference>
<dbReference type="GO" id="GO:0016407">
    <property type="term" value="F:acetyltransferase activity"/>
    <property type="evidence" value="ECO:0007669"/>
    <property type="project" value="InterPro"/>
</dbReference>
<dbReference type="RefSeq" id="WP_008731909.1">
    <property type="nucleotide sequence ID" value="NZ_AKFT01000128.1"/>
</dbReference>
<evidence type="ECO:0000313" key="4">
    <source>
        <dbReference type="EMBL" id="EJF43272.1"/>
    </source>
</evidence>
<protein>
    <submittedName>
        <fullName evidence="4">Maltose acetyltransferase</fullName>
    </submittedName>
</protein>
<evidence type="ECO:0000256" key="2">
    <source>
        <dbReference type="ARBA" id="ARBA00022679"/>
    </source>
</evidence>
<dbReference type="eggNOG" id="COG0110">
    <property type="taxonomic scope" value="Bacteria"/>
</dbReference>
<organism evidence="4 5">
    <name type="scientific">Actinomyces massiliensis F0489</name>
    <dbReference type="NCBI Taxonomy" id="1125718"/>
    <lineage>
        <taxon>Bacteria</taxon>
        <taxon>Bacillati</taxon>
        <taxon>Actinomycetota</taxon>
        <taxon>Actinomycetes</taxon>
        <taxon>Actinomycetales</taxon>
        <taxon>Actinomycetaceae</taxon>
        <taxon>Actinomyces</taxon>
    </lineage>
</organism>
<feature type="domain" description="Maltose/galactoside acetyltransferase" evidence="3">
    <location>
        <begin position="8"/>
        <end position="63"/>
    </location>
</feature>
<dbReference type="InterPro" id="IPR051159">
    <property type="entry name" value="Hexapeptide_acetyltransf"/>
</dbReference>
<dbReference type="CDD" id="cd03357">
    <property type="entry name" value="LbH_MAT_GAT"/>
    <property type="match status" value="1"/>
</dbReference>